<accession>A0A834MFP3</accession>
<dbReference type="AlphaFoldDB" id="A0A834MFP3"/>
<organism evidence="1 2">
    <name type="scientific">Rhynchophorus ferrugineus</name>
    <name type="common">Red palm weevil</name>
    <name type="synonym">Curculio ferrugineus</name>
    <dbReference type="NCBI Taxonomy" id="354439"/>
    <lineage>
        <taxon>Eukaryota</taxon>
        <taxon>Metazoa</taxon>
        <taxon>Ecdysozoa</taxon>
        <taxon>Arthropoda</taxon>
        <taxon>Hexapoda</taxon>
        <taxon>Insecta</taxon>
        <taxon>Pterygota</taxon>
        <taxon>Neoptera</taxon>
        <taxon>Endopterygota</taxon>
        <taxon>Coleoptera</taxon>
        <taxon>Polyphaga</taxon>
        <taxon>Cucujiformia</taxon>
        <taxon>Curculionidae</taxon>
        <taxon>Dryophthorinae</taxon>
        <taxon>Rhynchophorus</taxon>
    </lineage>
</organism>
<name>A0A834MFP3_RHYFE</name>
<gene>
    <name evidence="1" type="ORF">GWI33_002584</name>
</gene>
<proteinExistence type="predicted"/>
<evidence type="ECO:0000313" key="2">
    <source>
        <dbReference type="Proteomes" id="UP000625711"/>
    </source>
</evidence>
<reference evidence="1" key="1">
    <citation type="submission" date="2020-08" db="EMBL/GenBank/DDBJ databases">
        <title>Genome sequencing and assembly of the red palm weevil Rhynchophorus ferrugineus.</title>
        <authorList>
            <person name="Dias G.B."/>
            <person name="Bergman C.M."/>
            <person name="Manee M."/>
        </authorList>
    </citation>
    <scope>NUCLEOTIDE SEQUENCE</scope>
    <source>
        <strain evidence="1">AA-2017</strain>
        <tissue evidence="1">Whole larva</tissue>
    </source>
</reference>
<keyword evidence="2" id="KW-1185">Reference proteome</keyword>
<dbReference type="Proteomes" id="UP000625711">
    <property type="component" value="Unassembled WGS sequence"/>
</dbReference>
<evidence type="ECO:0000313" key="1">
    <source>
        <dbReference type="EMBL" id="KAF7282521.1"/>
    </source>
</evidence>
<sequence length="172" mass="18659">MELLVSVCSSSIRCSSFANYAPFSSTLMSCDLRINNSPSGDKTNCNTSLFRSVDIHNIKGVLVFGLNSEITRKGRKKAAIKDKTVDLLPYFRRKIGGDRAEPGLTLSGVRNGSICDARMDGFCILSVGGGPVARHVFDLAHADGSAFVKNAEFYSETFLAYSATNVRMICDN</sequence>
<protein>
    <submittedName>
        <fullName evidence="1">Uncharacterized protein</fullName>
    </submittedName>
</protein>
<dbReference type="EMBL" id="JAACXV010000170">
    <property type="protein sequence ID" value="KAF7282521.1"/>
    <property type="molecule type" value="Genomic_DNA"/>
</dbReference>
<comment type="caution">
    <text evidence="1">The sequence shown here is derived from an EMBL/GenBank/DDBJ whole genome shotgun (WGS) entry which is preliminary data.</text>
</comment>